<dbReference type="Proteomes" id="UP000014680">
    <property type="component" value="Unassembled WGS sequence"/>
</dbReference>
<protein>
    <recommendedName>
        <fullName evidence="1">PARP catalytic domain-containing protein</fullName>
    </recommendedName>
</protein>
<dbReference type="CDD" id="cd23802">
    <property type="entry name" value="UBCc_UBE2Q"/>
    <property type="match status" value="1"/>
</dbReference>
<dbReference type="GeneID" id="14888331"/>
<sequence>MNSIEDECTAFCTTNPDFCLLEYNSTTSILHMIYVPDDKEFDLLYIHSHVTTPSRYILTLTGKKYDRVVTRCVTTWQLTPPYSLTDALNQLATFLYDEKTRLQTLSNDVSYQKKQLSDRLDKKRAEIRRTSQDVFSFDTEVAYNNLKADIIESFLHSKELGFVITAVDDNPYHWVIDFNNFDTTTHIGRDMEHLMELSLLDSVKLDLQFSSTMFPVIPPKYNFVSPKLYSHTLKMIFTSGAFERDVYNPLTKIEFLKNIRKVIERYAQIDFGVSYNTVEDYSTKDNMKEQNLAKPFLGQLIQKGREFVDLGIDKFNTFQPIWKPNLTYQPSATPKNLIKKENSIQFNSYLLDNCPAMERFLIAKEMVNFGDIDTDGFFCWHGSNDVAINGICMNGFDPNRRCGQAMGVGEYFAADPLISVGYSKGNSHLILAYVLRPSNKSLLIEKSKCYVVNNPLNWEYSYCLPLLVITFGDGHPVNFLGETVN</sequence>
<dbReference type="RefSeq" id="XP_004256119.1">
    <property type="nucleotide sequence ID" value="XM_004256071.1"/>
</dbReference>
<dbReference type="SUPFAM" id="SSF56399">
    <property type="entry name" value="ADP-ribosylation"/>
    <property type="match status" value="1"/>
</dbReference>
<dbReference type="Gene3D" id="3.10.110.10">
    <property type="entry name" value="Ubiquitin Conjugating Enzyme"/>
    <property type="match status" value="1"/>
</dbReference>
<organism evidence="2 3">
    <name type="scientific">Entamoeba invadens IP1</name>
    <dbReference type="NCBI Taxonomy" id="370355"/>
    <lineage>
        <taxon>Eukaryota</taxon>
        <taxon>Amoebozoa</taxon>
        <taxon>Evosea</taxon>
        <taxon>Archamoebae</taxon>
        <taxon>Mastigamoebida</taxon>
        <taxon>Entamoebidae</taxon>
        <taxon>Entamoeba</taxon>
    </lineage>
</organism>
<gene>
    <name evidence="2" type="ORF">EIN_287740</name>
</gene>
<evidence type="ECO:0000313" key="3">
    <source>
        <dbReference type="Proteomes" id="UP000014680"/>
    </source>
</evidence>
<dbReference type="GO" id="GO:0003950">
    <property type="term" value="F:NAD+ poly-ADP-ribosyltransferase activity"/>
    <property type="evidence" value="ECO:0007669"/>
    <property type="project" value="InterPro"/>
</dbReference>
<accession>A0A0A1U4X3</accession>
<feature type="domain" description="PARP catalytic" evidence="1">
    <location>
        <begin position="378"/>
        <end position="431"/>
    </location>
</feature>
<proteinExistence type="predicted"/>
<dbReference type="EMBL" id="KB206647">
    <property type="protein sequence ID" value="ELP89348.1"/>
    <property type="molecule type" value="Genomic_DNA"/>
</dbReference>
<dbReference type="Pfam" id="PF00644">
    <property type="entry name" value="PARP"/>
    <property type="match status" value="1"/>
</dbReference>
<dbReference type="KEGG" id="eiv:EIN_287740"/>
<dbReference type="InterPro" id="IPR012317">
    <property type="entry name" value="Poly(ADP-ribose)pol_cat_dom"/>
</dbReference>
<reference evidence="2 3" key="1">
    <citation type="submission" date="2012-10" db="EMBL/GenBank/DDBJ databases">
        <authorList>
            <person name="Zafar N."/>
            <person name="Inman J."/>
            <person name="Hall N."/>
            <person name="Lorenzi H."/>
            <person name="Caler E."/>
        </authorList>
    </citation>
    <scope>NUCLEOTIDE SEQUENCE [LARGE SCALE GENOMIC DNA]</scope>
    <source>
        <strain evidence="2 3">IP1</strain>
    </source>
</reference>
<dbReference type="InterPro" id="IPR016135">
    <property type="entry name" value="UBQ-conjugating_enzyme/RWD"/>
</dbReference>
<dbReference type="OrthoDB" id="27440at2759"/>
<dbReference type="VEuPathDB" id="AmoebaDB:EIN_287740"/>
<evidence type="ECO:0000313" key="2">
    <source>
        <dbReference type="EMBL" id="ELP89348.1"/>
    </source>
</evidence>
<keyword evidence="3" id="KW-1185">Reference proteome</keyword>
<dbReference type="AlphaFoldDB" id="A0A0A1U4X3"/>
<dbReference type="Gene3D" id="3.90.228.10">
    <property type="match status" value="1"/>
</dbReference>
<name>A0A0A1U4X3_ENTIV</name>
<evidence type="ECO:0000259" key="1">
    <source>
        <dbReference type="Pfam" id="PF00644"/>
    </source>
</evidence>